<dbReference type="InterPro" id="IPR004046">
    <property type="entry name" value="GST_C"/>
</dbReference>
<dbReference type="SUPFAM" id="SSF52833">
    <property type="entry name" value="Thioredoxin-like"/>
    <property type="match status" value="1"/>
</dbReference>
<dbReference type="Gene3D" id="1.20.1050.10">
    <property type="match status" value="1"/>
</dbReference>
<dbReference type="InterPro" id="IPR010987">
    <property type="entry name" value="Glutathione-S-Trfase_C-like"/>
</dbReference>
<feature type="domain" description="GST C-terminal" evidence="4">
    <location>
        <begin position="117"/>
        <end position="274"/>
    </location>
</feature>
<dbReference type="PROSITE" id="PS50404">
    <property type="entry name" value="GST_NTER"/>
    <property type="match status" value="1"/>
</dbReference>
<proteinExistence type="inferred from homology"/>
<evidence type="ECO:0000256" key="1">
    <source>
        <dbReference type="ARBA" id="ARBA00007409"/>
    </source>
</evidence>
<dbReference type="EMBL" id="JAHCVI010000001">
    <property type="protein sequence ID" value="KAG7290064.1"/>
    <property type="molecule type" value="Genomic_DNA"/>
</dbReference>
<reference evidence="5" key="1">
    <citation type="submission" date="2023-02" db="EMBL/GenBank/DDBJ databases">
        <authorList>
            <person name="Palmer J.M."/>
        </authorList>
    </citation>
    <scope>NUCLEOTIDE SEQUENCE</scope>
    <source>
        <strain evidence="5">FW57</strain>
    </source>
</reference>
<dbReference type="SFLD" id="SFLDS00019">
    <property type="entry name" value="Glutathione_Transferase_(cytos"/>
    <property type="match status" value="1"/>
</dbReference>
<comment type="similarity">
    <text evidence="1 2">Belongs to the GST superfamily.</text>
</comment>
<feature type="domain" description="GST N-terminal" evidence="3">
    <location>
        <begin position="6"/>
        <end position="99"/>
    </location>
</feature>
<organism evidence="5 6">
    <name type="scientific">Staphylotrichum longicolle</name>
    <dbReference type="NCBI Taxonomy" id="669026"/>
    <lineage>
        <taxon>Eukaryota</taxon>
        <taxon>Fungi</taxon>
        <taxon>Dikarya</taxon>
        <taxon>Ascomycota</taxon>
        <taxon>Pezizomycotina</taxon>
        <taxon>Sordariomycetes</taxon>
        <taxon>Sordariomycetidae</taxon>
        <taxon>Sordariales</taxon>
        <taxon>Chaetomiaceae</taxon>
        <taxon>Staphylotrichum</taxon>
    </lineage>
</organism>
<dbReference type="InterPro" id="IPR036249">
    <property type="entry name" value="Thioredoxin-like_sf"/>
</dbReference>
<dbReference type="Pfam" id="PF00043">
    <property type="entry name" value="GST_C"/>
    <property type="match status" value="1"/>
</dbReference>
<dbReference type="InterPro" id="IPR004045">
    <property type="entry name" value="Glutathione_S-Trfase_N"/>
</dbReference>
<dbReference type="AlphaFoldDB" id="A0AAD4EZE7"/>
<dbReference type="SFLD" id="SFLDG00358">
    <property type="entry name" value="Main_(cytGST)"/>
    <property type="match status" value="1"/>
</dbReference>
<dbReference type="PROSITE" id="PS50405">
    <property type="entry name" value="GST_CTER"/>
    <property type="match status" value="1"/>
</dbReference>
<evidence type="ECO:0000313" key="5">
    <source>
        <dbReference type="EMBL" id="KAG7290064.1"/>
    </source>
</evidence>
<evidence type="ECO:0008006" key="7">
    <source>
        <dbReference type="Google" id="ProtNLM"/>
    </source>
</evidence>
<evidence type="ECO:0000259" key="3">
    <source>
        <dbReference type="PROSITE" id="PS50404"/>
    </source>
</evidence>
<sequence>MASPTQPKIKLYWLNNSRAQRFVWLLEELGLSYDIDFFQRDKDMFAPPELRKIHPLGKSPIIGITLPTTQEPQGEQRELVLAESGFIAQYLTEHLGHTRTLLPKRYRDGQEGQLGGETEQWMRYQYFLHYAEGSLMPPLLVSLLLSILKGSKIPFFIRPITSSVADKLGAAFLVPEMDKQLGFLESQLETSPDGGSYLCGARLTAADILMSFPLQLAKERIAVLGLGRGQGTSMTEKYPRVWAYLQRLEDEPGYKLAEAKVKELEKKASEKASP</sequence>
<dbReference type="Gene3D" id="3.40.30.10">
    <property type="entry name" value="Glutaredoxin"/>
    <property type="match status" value="1"/>
</dbReference>
<evidence type="ECO:0000313" key="6">
    <source>
        <dbReference type="Proteomes" id="UP001197093"/>
    </source>
</evidence>
<evidence type="ECO:0000259" key="4">
    <source>
        <dbReference type="PROSITE" id="PS50405"/>
    </source>
</evidence>
<dbReference type="SUPFAM" id="SSF47616">
    <property type="entry name" value="GST C-terminal domain-like"/>
    <property type="match status" value="1"/>
</dbReference>
<evidence type="ECO:0000256" key="2">
    <source>
        <dbReference type="RuleBase" id="RU003494"/>
    </source>
</evidence>
<dbReference type="Proteomes" id="UP001197093">
    <property type="component" value="Unassembled WGS sequence"/>
</dbReference>
<accession>A0AAD4EZE7</accession>
<name>A0AAD4EZE7_9PEZI</name>
<dbReference type="InterPro" id="IPR040079">
    <property type="entry name" value="Glutathione_S-Trfase"/>
</dbReference>
<dbReference type="Pfam" id="PF02798">
    <property type="entry name" value="GST_N"/>
    <property type="match status" value="1"/>
</dbReference>
<dbReference type="InterPro" id="IPR036282">
    <property type="entry name" value="Glutathione-S-Trfase_C_sf"/>
</dbReference>
<gene>
    <name evidence="5" type="ORF">NEMBOFW57_000056</name>
</gene>
<keyword evidence="6" id="KW-1185">Reference proteome</keyword>
<protein>
    <recommendedName>
        <fullName evidence="7">Glutathione S-transferase</fullName>
    </recommendedName>
</protein>
<dbReference type="PANTHER" id="PTHR44051">
    <property type="entry name" value="GLUTATHIONE S-TRANSFERASE-RELATED"/>
    <property type="match status" value="1"/>
</dbReference>
<dbReference type="CDD" id="cd03046">
    <property type="entry name" value="GST_N_GTT1_like"/>
    <property type="match status" value="1"/>
</dbReference>
<comment type="caution">
    <text evidence="5">The sequence shown here is derived from an EMBL/GenBank/DDBJ whole genome shotgun (WGS) entry which is preliminary data.</text>
</comment>
<dbReference type="PANTHER" id="PTHR44051:SF9">
    <property type="entry name" value="GLUTATHIONE S-TRANSFERASE 1"/>
    <property type="match status" value="1"/>
</dbReference>